<keyword evidence="1" id="KW-0175">Coiled coil</keyword>
<feature type="coiled-coil region" evidence="1">
    <location>
        <begin position="254"/>
        <end position="281"/>
    </location>
</feature>
<evidence type="ECO:0000313" key="4">
    <source>
        <dbReference type="Proteomes" id="UP000054928"/>
    </source>
</evidence>
<proteinExistence type="predicted"/>
<feature type="compositionally biased region" description="Basic and acidic residues" evidence="2">
    <location>
        <begin position="44"/>
        <end position="56"/>
    </location>
</feature>
<accession>A0A0P1ADY1</accession>
<evidence type="ECO:0000256" key="1">
    <source>
        <dbReference type="SAM" id="Coils"/>
    </source>
</evidence>
<sequence>MAQKTASSRRPPRSNVNKVARATWLTIDSPYAAPVRVRAGNSEQCDRPKLISRQERPYSASQVASTTSSRLTQPSLRPSSARRQRPISASRARYMQVESIAFPLQNSFLNSHEGCISPSPEKSEIQILHEVDSTAMQVKLHALLEMWDEDQLTFRSTALFCEAMFKQAVALTRTMPRPNAFVSAVAFTGLAQMGTVFAKEHPSLLQMIDEVGTAMYSNFLDFQHFENLETHRSSLFYQRGKPWFQDMMRQKMQCDCLQNSVICLQNEVDKLQERLQEVLRDKLNVAATPATAHASSQCDNCDEYSTSSVFPLENLSLKSQTDEIVKAFSRISDVDAQHVLSILLEKAVDRDLTMLPETLAVTIGEMEEQHRRKFLRECFDYVTTSELHDAIQERDDLNDDTCHQSFVENLSNLLQTQVDSETSIEVESSSSVNGDVAQSEEDRIGKRVHELMELVEDVATEVSSFKSIHRPLLSDSVLERLSKFENPTKRPKKEQQDEGQEIECECTCGRHILLDDGESKEDEFSFEASVDTDIFNDEDIKKYRPRRKSTLMRPMSASLGRRKNAISFNPRADLTRRSSDAFHVFPLAEVCHLLSAILHLQFSRDASELVNASNATSLFDERFGFLKQGAGPMSFKALAKDFLTRKYGIKSIAVMHTMQLERSLLHYSTKDSHVRCTLFSWFFGSDTTRTQSKNYAFFFYQKFLKCLINLIALKKKSRSNSIASLSVSGTSQPLAYGTLITMWNGYIGDGEPMKSRTIPTFLALETCKQTFPRSMQRTGEFTSFREKLFRHNLSDKSIELELFLHMTMTAWQQIFDIQMQEVSKTIAEMVGVLDLDGFEQCLSANGLDFTTGERYELFDLLTLEGDESVVESKKMIQLVMEAKYLNPLRL</sequence>
<protein>
    <submittedName>
        <fullName evidence="3">Uncharacterized protein</fullName>
    </submittedName>
</protein>
<dbReference type="EMBL" id="CCYD01000409">
    <property type="protein sequence ID" value="CEG39238.1"/>
    <property type="molecule type" value="Genomic_DNA"/>
</dbReference>
<dbReference type="GeneID" id="36404346"/>
<feature type="compositionally biased region" description="Polar residues" evidence="2">
    <location>
        <begin position="59"/>
        <end position="78"/>
    </location>
</feature>
<evidence type="ECO:0000313" key="3">
    <source>
        <dbReference type="EMBL" id="CEG39238.1"/>
    </source>
</evidence>
<name>A0A0P1ADY1_PLAHL</name>
<evidence type="ECO:0000256" key="2">
    <source>
        <dbReference type="SAM" id="MobiDB-lite"/>
    </source>
</evidence>
<dbReference type="RefSeq" id="XP_024575607.1">
    <property type="nucleotide sequence ID" value="XM_024724763.1"/>
</dbReference>
<reference evidence="4" key="1">
    <citation type="submission" date="2014-09" db="EMBL/GenBank/DDBJ databases">
        <authorList>
            <person name="Sharma Rahul"/>
            <person name="Thines Marco"/>
        </authorList>
    </citation>
    <scope>NUCLEOTIDE SEQUENCE [LARGE SCALE GENOMIC DNA]</scope>
</reference>
<dbReference type="AlphaFoldDB" id="A0A0P1ADY1"/>
<dbReference type="Proteomes" id="UP000054928">
    <property type="component" value="Unassembled WGS sequence"/>
</dbReference>
<organism evidence="3 4">
    <name type="scientific">Plasmopara halstedii</name>
    <name type="common">Downy mildew of sunflower</name>
    <dbReference type="NCBI Taxonomy" id="4781"/>
    <lineage>
        <taxon>Eukaryota</taxon>
        <taxon>Sar</taxon>
        <taxon>Stramenopiles</taxon>
        <taxon>Oomycota</taxon>
        <taxon>Peronosporomycetes</taxon>
        <taxon>Peronosporales</taxon>
        <taxon>Peronosporaceae</taxon>
        <taxon>Plasmopara</taxon>
    </lineage>
</organism>
<keyword evidence="4" id="KW-1185">Reference proteome</keyword>
<dbReference type="OrthoDB" id="109600at2759"/>
<dbReference type="OMA" id="ECFDYVT"/>
<feature type="region of interest" description="Disordered" evidence="2">
    <location>
        <begin position="38"/>
        <end position="89"/>
    </location>
</feature>